<dbReference type="EMBL" id="JARXVC010000010">
    <property type="protein sequence ID" value="MDH6282454.1"/>
    <property type="molecule type" value="Genomic_DNA"/>
</dbReference>
<evidence type="ECO:0000313" key="1">
    <source>
        <dbReference type="EMBL" id="MDH6282454.1"/>
    </source>
</evidence>
<sequence>MLGNYFDGSLNLVYALGNITLIGLYTASSQGAGWQSLG</sequence>
<protein>
    <submittedName>
        <fullName evidence="1">Uncharacterized protein</fullName>
    </submittedName>
</protein>
<proteinExistence type="predicted"/>
<name>A0ABT6MDQ6_9NOCA</name>
<organism evidence="1 2">
    <name type="scientific">Prescottella agglutinans</name>
    <dbReference type="NCBI Taxonomy" id="1644129"/>
    <lineage>
        <taxon>Bacteria</taxon>
        <taxon>Bacillati</taxon>
        <taxon>Actinomycetota</taxon>
        <taxon>Actinomycetes</taxon>
        <taxon>Mycobacteriales</taxon>
        <taxon>Nocardiaceae</taxon>
        <taxon>Prescottella</taxon>
    </lineage>
</organism>
<gene>
    <name evidence="1" type="ORF">M2280_003685</name>
</gene>
<comment type="caution">
    <text evidence="1">The sequence shown here is derived from an EMBL/GenBank/DDBJ whole genome shotgun (WGS) entry which is preliminary data.</text>
</comment>
<keyword evidence="2" id="KW-1185">Reference proteome</keyword>
<dbReference type="Proteomes" id="UP001160334">
    <property type="component" value="Unassembled WGS sequence"/>
</dbReference>
<reference evidence="1 2" key="1">
    <citation type="submission" date="2023-04" db="EMBL/GenBank/DDBJ databases">
        <title>Forest soil microbial communities from Buena Vista Peninsula, Colon Province, Panama.</title>
        <authorList>
            <person name="Bouskill N."/>
        </authorList>
    </citation>
    <scope>NUCLEOTIDE SEQUENCE [LARGE SCALE GENOMIC DNA]</scope>
    <source>
        <strain evidence="1 2">CFH S0262</strain>
    </source>
</reference>
<evidence type="ECO:0000313" key="2">
    <source>
        <dbReference type="Proteomes" id="UP001160334"/>
    </source>
</evidence>
<accession>A0ABT6MDQ6</accession>